<name>A0A7U8C0X9_NEPCE</name>
<evidence type="ECO:0000256" key="2">
    <source>
        <dbReference type="PROSITE-ProRule" id="PRU00335"/>
    </source>
</evidence>
<dbReference type="EMBL" id="AAOW01000049">
    <property type="protein sequence ID" value="EAR59492.1"/>
    <property type="molecule type" value="Genomic_DNA"/>
</dbReference>
<dbReference type="InterPro" id="IPR001647">
    <property type="entry name" value="HTH_TetR"/>
</dbReference>
<proteinExistence type="predicted"/>
<dbReference type="OrthoDB" id="2356263at2"/>
<dbReference type="SUPFAM" id="SSF48498">
    <property type="entry name" value="Tetracyclin repressor-like, C-terminal domain"/>
    <property type="match status" value="1"/>
</dbReference>
<feature type="domain" description="HTH tetR-type" evidence="3">
    <location>
        <begin position="4"/>
        <end position="64"/>
    </location>
</feature>
<organism evidence="4 5">
    <name type="scientific">Neptuniibacter caesariensis</name>
    <dbReference type="NCBI Taxonomy" id="207954"/>
    <lineage>
        <taxon>Bacteria</taxon>
        <taxon>Pseudomonadati</taxon>
        <taxon>Pseudomonadota</taxon>
        <taxon>Gammaproteobacteria</taxon>
        <taxon>Oceanospirillales</taxon>
        <taxon>Oceanospirillaceae</taxon>
        <taxon>Neptuniibacter</taxon>
    </lineage>
</organism>
<comment type="caution">
    <text evidence="4">The sequence shown here is derived from an EMBL/GenBank/DDBJ whole genome shotgun (WGS) entry which is preliminary data.</text>
</comment>
<dbReference type="PRINTS" id="PR00455">
    <property type="entry name" value="HTHTETR"/>
</dbReference>
<dbReference type="InterPro" id="IPR009057">
    <property type="entry name" value="Homeodomain-like_sf"/>
</dbReference>
<protein>
    <submittedName>
        <fullName evidence="4">Probable transcriptional regulator</fullName>
    </submittedName>
</protein>
<dbReference type="Gene3D" id="1.10.357.10">
    <property type="entry name" value="Tetracycline Repressor, domain 2"/>
    <property type="match status" value="1"/>
</dbReference>
<dbReference type="SUPFAM" id="SSF46689">
    <property type="entry name" value="Homeodomain-like"/>
    <property type="match status" value="1"/>
</dbReference>
<dbReference type="PROSITE" id="PS01081">
    <property type="entry name" value="HTH_TETR_1"/>
    <property type="match status" value="1"/>
</dbReference>
<evidence type="ECO:0000259" key="3">
    <source>
        <dbReference type="PROSITE" id="PS50977"/>
    </source>
</evidence>
<reference evidence="4 5" key="1">
    <citation type="submission" date="2006-02" db="EMBL/GenBank/DDBJ databases">
        <authorList>
            <person name="Pinhassi J."/>
            <person name="Pedros-Alio C."/>
            <person name="Ferriera S."/>
            <person name="Johnson J."/>
            <person name="Kravitz S."/>
            <person name="Halpern A."/>
            <person name="Remington K."/>
            <person name="Beeson K."/>
            <person name="Tran B."/>
            <person name="Rogers Y.-H."/>
            <person name="Friedman R."/>
            <person name="Venter J.C."/>
        </authorList>
    </citation>
    <scope>NUCLEOTIDE SEQUENCE [LARGE SCALE GENOMIC DNA]</scope>
    <source>
        <strain evidence="4 5">MED92</strain>
    </source>
</reference>
<dbReference type="RefSeq" id="WP_007019522.1">
    <property type="nucleotide sequence ID" value="NZ_CH724125.1"/>
</dbReference>
<gene>
    <name evidence="4" type="ORF">MED92_09266</name>
</gene>
<evidence type="ECO:0000313" key="5">
    <source>
        <dbReference type="Proteomes" id="UP000002171"/>
    </source>
</evidence>
<dbReference type="InterPro" id="IPR023772">
    <property type="entry name" value="DNA-bd_HTH_TetR-type_CS"/>
</dbReference>
<dbReference type="InterPro" id="IPR050109">
    <property type="entry name" value="HTH-type_TetR-like_transc_reg"/>
</dbReference>
<evidence type="ECO:0000256" key="1">
    <source>
        <dbReference type="ARBA" id="ARBA00023125"/>
    </source>
</evidence>
<dbReference type="PANTHER" id="PTHR30055:SF235">
    <property type="entry name" value="TRANSCRIPTIONAL REGULATORY PROTEIN"/>
    <property type="match status" value="1"/>
</dbReference>
<dbReference type="AlphaFoldDB" id="A0A7U8C0X9"/>
<dbReference type="GO" id="GO:0003700">
    <property type="term" value="F:DNA-binding transcription factor activity"/>
    <property type="evidence" value="ECO:0007669"/>
    <property type="project" value="TreeGrafter"/>
</dbReference>
<keyword evidence="5" id="KW-1185">Reference proteome</keyword>
<feature type="DNA-binding region" description="H-T-H motif" evidence="2">
    <location>
        <begin position="27"/>
        <end position="46"/>
    </location>
</feature>
<dbReference type="GO" id="GO:0000976">
    <property type="term" value="F:transcription cis-regulatory region binding"/>
    <property type="evidence" value="ECO:0007669"/>
    <property type="project" value="TreeGrafter"/>
</dbReference>
<dbReference type="Pfam" id="PF00440">
    <property type="entry name" value="TetR_N"/>
    <property type="match status" value="1"/>
</dbReference>
<accession>A0A7U8C0X9</accession>
<dbReference type="PROSITE" id="PS50977">
    <property type="entry name" value="HTH_TETR_2"/>
    <property type="match status" value="1"/>
</dbReference>
<evidence type="ECO:0000313" key="4">
    <source>
        <dbReference type="EMBL" id="EAR59492.1"/>
    </source>
</evidence>
<sequence>MNHKGTSASIVKAAETLFAEQGFTETTVRQITSRADVNLAAINYHFGSKKGLIQAVAEKFLTPLCEELGELMQQRLHAVEAGQATLDELLEMLMRALLTVNRDNVNALAVFMRLLELSYMKNQEELREFLIGRYGDKLQPFIELLRKDAAPMEDSEFFWRLHFLLGSITFTLSNFNTLYAMEKKEFHSGAEVENILHRMIPVLSAGLQARADKTYFCRL</sequence>
<dbReference type="Pfam" id="PF17939">
    <property type="entry name" value="TetR_C_30"/>
    <property type="match status" value="1"/>
</dbReference>
<dbReference type="InterPro" id="IPR036271">
    <property type="entry name" value="Tet_transcr_reg_TetR-rel_C_sf"/>
</dbReference>
<dbReference type="PANTHER" id="PTHR30055">
    <property type="entry name" value="HTH-TYPE TRANSCRIPTIONAL REGULATOR RUTR"/>
    <property type="match status" value="1"/>
</dbReference>
<keyword evidence="1 2" id="KW-0238">DNA-binding</keyword>
<dbReference type="InterPro" id="IPR041586">
    <property type="entry name" value="PsrA_TetR_C"/>
</dbReference>
<dbReference type="Proteomes" id="UP000002171">
    <property type="component" value="Unassembled WGS sequence"/>
</dbReference>